<dbReference type="Gene3D" id="1.25.40.10">
    <property type="entry name" value="Tetratricopeptide repeat domain"/>
    <property type="match status" value="1"/>
</dbReference>
<dbReference type="OrthoDB" id="742239at2"/>
<protein>
    <submittedName>
        <fullName evidence="2">Tetratricopeptide repeat protein</fullName>
    </submittedName>
</protein>
<feature type="signal peptide" evidence="1">
    <location>
        <begin position="1"/>
        <end position="24"/>
    </location>
</feature>
<accession>A0A4R3VRV6</accession>
<dbReference type="Pfam" id="PF14559">
    <property type="entry name" value="TPR_19"/>
    <property type="match status" value="1"/>
</dbReference>
<dbReference type="AlphaFoldDB" id="A0A4R3VRV6"/>
<proteinExistence type="predicted"/>
<keyword evidence="1" id="KW-0732">Signal</keyword>
<evidence type="ECO:0000256" key="1">
    <source>
        <dbReference type="SAM" id="SignalP"/>
    </source>
</evidence>
<keyword evidence="3" id="KW-1185">Reference proteome</keyword>
<dbReference type="SUPFAM" id="SSF48452">
    <property type="entry name" value="TPR-like"/>
    <property type="match status" value="1"/>
</dbReference>
<evidence type="ECO:0000313" key="3">
    <source>
        <dbReference type="Proteomes" id="UP000295197"/>
    </source>
</evidence>
<dbReference type="Proteomes" id="UP000295197">
    <property type="component" value="Unassembled WGS sequence"/>
</dbReference>
<evidence type="ECO:0000313" key="2">
    <source>
        <dbReference type="EMBL" id="TCV11367.1"/>
    </source>
</evidence>
<dbReference type="EMBL" id="SMBZ01000028">
    <property type="protein sequence ID" value="TCV11367.1"/>
    <property type="molecule type" value="Genomic_DNA"/>
</dbReference>
<dbReference type="InterPro" id="IPR011990">
    <property type="entry name" value="TPR-like_helical_dom_sf"/>
</dbReference>
<gene>
    <name evidence="2" type="ORF">EDC17_10282</name>
</gene>
<feature type="chain" id="PRO_5020373177" evidence="1">
    <location>
        <begin position="25"/>
        <end position="132"/>
    </location>
</feature>
<dbReference type="RefSeq" id="WP_132778072.1">
    <property type="nucleotide sequence ID" value="NZ_SMBZ01000028.1"/>
</dbReference>
<sequence>MKLHIKTLLGVLAFLFFHPFSINAQDLDSDQLFALARKTAFDQKDYPKAIQLSKQALARSPEYTDIQVFLGRLYTWMDAVDSARMVFQKLELRQVQDADFHLAYAGYFGSICASHLSLLGPVITVQNVPYDQ</sequence>
<name>A0A4R3VRV6_9SPHI</name>
<reference evidence="2 3" key="1">
    <citation type="submission" date="2019-03" db="EMBL/GenBank/DDBJ databases">
        <title>Genomic Encyclopedia of Type Strains, Phase IV (KMG-IV): sequencing the most valuable type-strain genomes for metagenomic binning, comparative biology and taxonomic classification.</title>
        <authorList>
            <person name="Goeker M."/>
        </authorList>
    </citation>
    <scope>NUCLEOTIDE SEQUENCE [LARGE SCALE GENOMIC DNA]</scope>
    <source>
        <strain evidence="2 3">DSM 22362</strain>
    </source>
</reference>
<comment type="caution">
    <text evidence="2">The sequence shown here is derived from an EMBL/GenBank/DDBJ whole genome shotgun (WGS) entry which is preliminary data.</text>
</comment>
<organism evidence="2 3">
    <name type="scientific">Sphingobacterium alimentarium</name>
    <dbReference type="NCBI Taxonomy" id="797292"/>
    <lineage>
        <taxon>Bacteria</taxon>
        <taxon>Pseudomonadati</taxon>
        <taxon>Bacteroidota</taxon>
        <taxon>Sphingobacteriia</taxon>
        <taxon>Sphingobacteriales</taxon>
        <taxon>Sphingobacteriaceae</taxon>
        <taxon>Sphingobacterium</taxon>
    </lineage>
</organism>